<proteinExistence type="predicted"/>
<evidence type="ECO:0000313" key="2">
    <source>
        <dbReference type="EMBL" id="GEQ55324.1"/>
    </source>
</evidence>
<dbReference type="EMBL" id="BKBQ01000043">
    <property type="protein sequence ID" value="GEQ55324.1"/>
    <property type="molecule type" value="Genomic_DNA"/>
</dbReference>
<evidence type="ECO:0000313" key="3">
    <source>
        <dbReference type="Proteomes" id="UP000886597"/>
    </source>
</evidence>
<evidence type="ECO:0000313" key="4">
    <source>
        <dbReference type="Proteomes" id="UP000886607"/>
    </source>
</evidence>
<accession>A0AAN4ZPT3</accession>
<comment type="caution">
    <text evidence="2">The sequence shown here is derived from an EMBL/GenBank/DDBJ whole genome shotgun (WGS) entry which is preliminary data.</text>
</comment>
<dbReference type="Proteomes" id="UP000886607">
    <property type="component" value="Unassembled WGS sequence"/>
</dbReference>
<evidence type="ECO:0000313" key="1">
    <source>
        <dbReference type="EMBL" id="GEQ50367.1"/>
    </source>
</evidence>
<dbReference type="InterPro" id="IPR032580">
    <property type="entry name" value="SatD"/>
</dbReference>
<protein>
    <recommendedName>
        <fullName evidence="5">DNA-binding protein</fullName>
    </recommendedName>
</protein>
<reference evidence="2" key="2">
    <citation type="journal article" date="2020" name="Int. Dairy J.">
        <title>Lactic acid bacterial diversity in Brie cheese focusing on salt concentration and pH of isolation medium and characterisation of halophilic and alkaliphilic lactic acid bacterial isolates.</title>
        <authorList>
            <person name="Unno R."/>
            <person name="Matsutani M."/>
            <person name="Suzuki T."/>
            <person name="Kodama K."/>
            <person name="Matsushita H."/>
            <person name="Yamasato K."/>
            <person name="Koizumi Y."/>
            <person name="Ishikawa M."/>
        </authorList>
    </citation>
    <scope>NUCLEOTIDE SEQUENCE</scope>
    <source>
        <strain evidence="2">7C1</strain>
        <strain evidence="1">8C4</strain>
    </source>
</reference>
<organism evidence="2 3">
    <name type="scientific">Tetragenococcus koreensis</name>
    <dbReference type="NCBI Taxonomy" id="290335"/>
    <lineage>
        <taxon>Bacteria</taxon>
        <taxon>Bacillati</taxon>
        <taxon>Bacillota</taxon>
        <taxon>Bacilli</taxon>
        <taxon>Lactobacillales</taxon>
        <taxon>Enterococcaceae</taxon>
        <taxon>Tetragenococcus</taxon>
    </lineage>
</organism>
<reference evidence="2" key="1">
    <citation type="submission" date="2019-08" db="EMBL/GenBank/DDBJ databases">
        <authorList>
            <person name="Ishikawa M."/>
            <person name="Suzuki T."/>
            <person name="Matsutani M."/>
        </authorList>
    </citation>
    <scope>NUCLEOTIDE SEQUENCE</scope>
    <source>
        <strain evidence="2">7C1</strain>
        <strain evidence="1">8C4</strain>
    </source>
</reference>
<dbReference type="Proteomes" id="UP000886597">
    <property type="component" value="Unassembled WGS sequence"/>
</dbReference>
<dbReference type="Pfam" id="PF16264">
    <property type="entry name" value="SatD"/>
    <property type="match status" value="1"/>
</dbReference>
<dbReference type="RefSeq" id="WP_124005502.1">
    <property type="nucleotide sequence ID" value="NZ_BJYN01000018.1"/>
</dbReference>
<sequence>MVNDVTRYPYIAIIGDIKDSRKLKQRKASQLRFNEVLGWLNQTYQEDLAAKFTISMGDSFQGLLKDKNHLISMLFELELNLAPMELRMGIGLGDVETEINSDNSLLNDGSCYHRARAMIELIEKSEKQYAQSSSNILLAAGSQDPHYEKLINTIFALETALKTKWTERQKEIIRIYLANGKNQYRTAKVLDIGQSSVNKALNSTDFYTFSHSLSTIQDTINQL</sequence>
<dbReference type="AlphaFoldDB" id="A0AAN4ZPT3"/>
<gene>
    <name evidence="1" type="ORF">TK11N_22190</name>
    <name evidence="2" type="ORF">TK2N_21680</name>
</gene>
<dbReference type="GeneID" id="69984913"/>
<dbReference type="EMBL" id="BKBO01000045">
    <property type="protein sequence ID" value="GEQ50367.1"/>
    <property type="molecule type" value="Genomic_DNA"/>
</dbReference>
<evidence type="ECO:0008006" key="5">
    <source>
        <dbReference type="Google" id="ProtNLM"/>
    </source>
</evidence>
<dbReference type="KEGG" id="tkr:C7K43_03055"/>
<keyword evidence="4" id="KW-1185">Reference proteome</keyword>
<name>A0AAN4ZPT3_9ENTE</name>